<comment type="similarity">
    <text evidence="2">Belongs to the SCC4/mau-2 family.</text>
</comment>
<organism evidence="8 9">
    <name type="scientific">Syncephalis pseudoplumigaleata</name>
    <dbReference type="NCBI Taxonomy" id="1712513"/>
    <lineage>
        <taxon>Eukaryota</taxon>
        <taxon>Fungi</taxon>
        <taxon>Fungi incertae sedis</taxon>
        <taxon>Zoopagomycota</taxon>
        <taxon>Zoopagomycotina</taxon>
        <taxon>Zoopagomycetes</taxon>
        <taxon>Zoopagales</taxon>
        <taxon>Piptocephalidaceae</taxon>
        <taxon>Syncephalis</taxon>
    </lineage>
</organism>
<dbReference type="Pfam" id="PF10345">
    <property type="entry name" value="Cohesin_load"/>
    <property type="match status" value="1"/>
</dbReference>
<proteinExistence type="inferred from homology"/>
<evidence type="ECO:0000256" key="5">
    <source>
        <dbReference type="ARBA" id="ARBA00022829"/>
    </source>
</evidence>
<dbReference type="GO" id="GO:0005634">
    <property type="term" value="C:nucleus"/>
    <property type="evidence" value="ECO:0007669"/>
    <property type="project" value="UniProtKB-SubCell"/>
</dbReference>
<dbReference type="OrthoDB" id="5565328at2759"/>
<dbReference type="EMBL" id="KZ991274">
    <property type="protein sequence ID" value="RKP23139.1"/>
    <property type="molecule type" value="Genomic_DNA"/>
</dbReference>
<gene>
    <name evidence="8" type="ORF">SYNPS1DRAFT_24877</name>
</gene>
<evidence type="ECO:0000256" key="6">
    <source>
        <dbReference type="ARBA" id="ARBA00023242"/>
    </source>
</evidence>
<dbReference type="PANTHER" id="PTHR21394">
    <property type="entry name" value="MAU2 CHROMATID COHESION FACTOR HOMOLOG"/>
    <property type="match status" value="1"/>
</dbReference>
<dbReference type="GO" id="GO:0007059">
    <property type="term" value="P:chromosome segregation"/>
    <property type="evidence" value="ECO:0007669"/>
    <property type="project" value="UniProtKB-KW"/>
</dbReference>
<accession>A0A4V1J0Y1</accession>
<name>A0A4V1J0Y1_9FUNG</name>
<keyword evidence="3" id="KW-0132">Cell division</keyword>
<dbReference type="InterPro" id="IPR019440">
    <property type="entry name" value="MAU2"/>
</dbReference>
<protein>
    <recommendedName>
        <fullName evidence="10">Cohesin loading factor-domain-containing protein</fullName>
    </recommendedName>
</protein>
<keyword evidence="9" id="KW-1185">Reference proteome</keyword>
<dbReference type="GO" id="GO:0051301">
    <property type="term" value="P:cell division"/>
    <property type="evidence" value="ECO:0007669"/>
    <property type="project" value="UniProtKB-KW"/>
</dbReference>
<evidence type="ECO:0000256" key="4">
    <source>
        <dbReference type="ARBA" id="ARBA00022776"/>
    </source>
</evidence>
<keyword evidence="7" id="KW-0131">Cell cycle</keyword>
<keyword evidence="6" id="KW-0539">Nucleus</keyword>
<dbReference type="GO" id="GO:0007064">
    <property type="term" value="P:mitotic sister chromatid cohesion"/>
    <property type="evidence" value="ECO:0007669"/>
    <property type="project" value="InterPro"/>
</dbReference>
<evidence type="ECO:0008006" key="10">
    <source>
        <dbReference type="Google" id="ProtNLM"/>
    </source>
</evidence>
<dbReference type="Proteomes" id="UP000278143">
    <property type="component" value="Unassembled WGS sequence"/>
</dbReference>
<evidence type="ECO:0000256" key="1">
    <source>
        <dbReference type="ARBA" id="ARBA00004123"/>
    </source>
</evidence>
<keyword evidence="4" id="KW-0498">Mitosis</keyword>
<comment type="subcellular location">
    <subcellularLocation>
        <location evidence="1">Nucleus</location>
    </subcellularLocation>
</comment>
<evidence type="ECO:0000256" key="2">
    <source>
        <dbReference type="ARBA" id="ARBA00008585"/>
    </source>
</evidence>
<evidence type="ECO:0000313" key="8">
    <source>
        <dbReference type="EMBL" id="RKP23139.1"/>
    </source>
</evidence>
<dbReference type="AlphaFoldDB" id="A0A4V1J0Y1"/>
<evidence type="ECO:0000313" key="9">
    <source>
        <dbReference type="Proteomes" id="UP000278143"/>
    </source>
</evidence>
<keyword evidence="5" id="KW-0159">Chromosome partition</keyword>
<reference evidence="9" key="1">
    <citation type="journal article" date="2018" name="Nat. Microbiol.">
        <title>Leveraging single-cell genomics to expand the fungal tree of life.</title>
        <authorList>
            <person name="Ahrendt S.R."/>
            <person name="Quandt C.A."/>
            <person name="Ciobanu D."/>
            <person name="Clum A."/>
            <person name="Salamov A."/>
            <person name="Andreopoulos B."/>
            <person name="Cheng J.F."/>
            <person name="Woyke T."/>
            <person name="Pelin A."/>
            <person name="Henrissat B."/>
            <person name="Reynolds N.K."/>
            <person name="Benny G.L."/>
            <person name="Smith M.E."/>
            <person name="James T.Y."/>
            <person name="Grigoriev I.V."/>
        </authorList>
    </citation>
    <scope>NUCLEOTIDE SEQUENCE [LARGE SCALE GENOMIC DNA]</scope>
    <source>
        <strain evidence="9">Benny S71-1</strain>
    </source>
</reference>
<evidence type="ECO:0000256" key="7">
    <source>
        <dbReference type="ARBA" id="ARBA00023306"/>
    </source>
</evidence>
<sequence length="311" mass="34408">MAALSPPPRHEIVWQLASACRRHADALVPLLTTHRDAAALEYRRDVLTAIALLKGVLTDSAAHDAVPSSEPGAGGLSTAVEARTRYMLARLYLEHTENGDEAAAQARRIIHLTRGISGMDALRMGAYEVQAKVQLRQCQLRMARTSVREAQKEAERLGLHGWYYHFIITQLKLLAEDAASKGRQMFTAMFSVLADTVDYARGHGHRDAQTFFLLMRAQYGLLADDARTAKQALDEAAQCLADDALDDTEQPGDLSAMTCMARPHSGTSISHARHLWLRILYGVHYGDAKSALASLQQLQDILNWWTLPRVS</sequence>
<evidence type="ECO:0000256" key="3">
    <source>
        <dbReference type="ARBA" id="ARBA00022618"/>
    </source>
</evidence>